<evidence type="ECO:0000313" key="12">
    <source>
        <dbReference type="EMBL" id="ROH90812.1"/>
    </source>
</evidence>
<sequence>MTSPILKTLLPPLVFTAAHALATLLAAPAPMVWTLLAAMLLAWVHASWRLQRQERRKLDALLRQKPRDEAWLAEQHRLLAGICDSAREEAQSVLGEVDRVRVLIRDAVGQLQQSFEAMNRQSREQSATVARIVTRQDAAADEGVNVHGFVSRAGTLMSGLVDSLAQVSAQSTASVGQIDAMVQHMDAIFELLNDVKSIADQTNLLALNAAIEAARAGEAGRGFAVVAEEIRNLSQRSNTFNEQIRGLVGSSREAVAAVRATVSEMASRDLSLSRTAQQEMSGVLGQVEALNSSMESGMRELSSSGQRIADAVGEAVRCLQFEDISTQALSAAVSHIDRVQAMALEAENLHRLMAESPATDDEQRRSEVDRWHRQAEDRIRQWRAVPHKAVLQASMDSGSVDLF</sequence>
<evidence type="ECO:0000256" key="5">
    <source>
        <dbReference type="ARBA" id="ARBA00022692"/>
    </source>
</evidence>
<gene>
    <name evidence="12" type="ORF">ED208_07425</name>
</gene>
<evidence type="ECO:0000256" key="10">
    <source>
        <dbReference type="SAM" id="Phobius"/>
    </source>
</evidence>
<evidence type="ECO:0000256" key="4">
    <source>
        <dbReference type="ARBA" id="ARBA00022500"/>
    </source>
</evidence>
<dbReference type="GO" id="GO:0006935">
    <property type="term" value="P:chemotaxis"/>
    <property type="evidence" value="ECO:0007669"/>
    <property type="project" value="UniProtKB-KW"/>
</dbReference>
<keyword evidence="6 10" id="KW-1133">Transmembrane helix</keyword>
<evidence type="ECO:0000256" key="1">
    <source>
        <dbReference type="ARBA" id="ARBA00004651"/>
    </source>
</evidence>
<keyword evidence="4" id="KW-0145">Chemotaxis</keyword>
<reference evidence="12 13" key="1">
    <citation type="submission" date="2018-10" db="EMBL/GenBank/DDBJ databases">
        <authorList>
            <person name="Chen W.-M."/>
        </authorList>
    </citation>
    <scope>NUCLEOTIDE SEQUENCE [LARGE SCALE GENOMIC DNA]</scope>
    <source>
        <strain evidence="12 13">THS-13</strain>
    </source>
</reference>
<proteinExistence type="predicted"/>
<dbReference type="GO" id="GO:0005886">
    <property type="term" value="C:plasma membrane"/>
    <property type="evidence" value="ECO:0007669"/>
    <property type="project" value="UniProtKB-SubCell"/>
</dbReference>
<name>A0A3N0VDQ1_9GAMM</name>
<dbReference type="Proteomes" id="UP000282106">
    <property type="component" value="Unassembled WGS sequence"/>
</dbReference>
<comment type="caution">
    <text evidence="12">The sequence shown here is derived from an EMBL/GenBank/DDBJ whole genome shotgun (WGS) entry which is preliminary data.</text>
</comment>
<evidence type="ECO:0000256" key="7">
    <source>
        <dbReference type="ARBA" id="ARBA00023136"/>
    </source>
</evidence>
<keyword evidence="13" id="KW-1185">Reference proteome</keyword>
<keyword evidence="5 10" id="KW-0812">Transmembrane</keyword>
<keyword evidence="2" id="KW-1003">Cell membrane</keyword>
<dbReference type="SUPFAM" id="SSF58104">
    <property type="entry name" value="Methyl-accepting chemotaxis protein (MCP) signaling domain"/>
    <property type="match status" value="1"/>
</dbReference>
<evidence type="ECO:0000256" key="6">
    <source>
        <dbReference type="ARBA" id="ARBA00022989"/>
    </source>
</evidence>
<evidence type="ECO:0000313" key="13">
    <source>
        <dbReference type="Proteomes" id="UP000282106"/>
    </source>
</evidence>
<dbReference type="Gene3D" id="1.10.287.950">
    <property type="entry name" value="Methyl-accepting chemotaxis protein"/>
    <property type="match status" value="1"/>
</dbReference>
<organism evidence="12 13">
    <name type="scientific">Stagnimonas aquatica</name>
    <dbReference type="NCBI Taxonomy" id="2689987"/>
    <lineage>
        <taxon>Bacteria</taxon>
        <taxon>Pseudomonadati</taxon>
        <taxon>Pseudomonadota</taxon>
        <taxon>Gammaproteobacteria</taxon>
        <taxon>Nevskiales</taxon>
        <taxon>Nevskiaceae</taxon>
        <taxon>Stagnimonas</taxon>
    </lineage>
</organism>
<feature type="transmembrane region" description="Helical" evidence="10">
    <location>
        <begin position="30"/>
        <end position="48"/>
    </location>
</feature>
<feature type="domain" description="Methyl-accepting transducer" evidence="11">
    <location>
        <begin position="86"/>
        <end position="323"/>
    </location>
</feature>
<dbReference type="PANTHER" id="PTHR32089">
    <property type="entry name" value="METHYL-ACCEPTING CHEMOTAXIS PROTEIN MCPB"/>
    <property type="match status" value="1"/>
</dbReference>
<comment type="subcellular location">
    <subcellularLocation>
        <location evidence="1">Cell membrane</location>
        <topology evidence="1">Multi-pass membrane protein</topology>
    </subcellularLocation>
</comment>
<dbReference type="RefSeq" id="WP_123211267.1">
    <property type="nucleotide sequence ID" value="NZ_RJVO01000003.1"/>
</dbReference>
<dbReference type="AlphaFoldDB" id="A0A3N0VDQ1"/>
<keyword evidence="7 10" id="KW-0472">Membrane</keyword>
<protein>
    <submittedName>
        <fullName evidence="12">Chemotaxis protein</fullName>
    </submittedName>
</protein>
<evidence type="ECO:0000256" key="2">
    <source>
        <dbReference type="ARBA" id="ARBA00022475"/>
    </source>
</evidence>
<keyword evidence="8 9" id="KW-0807">Transducer</keyword>
<evidence type="ECO:0000256" key="8">
    <source>
        <dbReference type="ARBA" id="ARBA00023224"/>
    </source>
</evidence>
<dbReference type="Pfam" id="PF00015">
    <property type="entry name" value="MCPsignal"/>
    <property type="match status" value="1"/>
</dbReference>
<dbReference type="InterPro" id="IPR004089">
    <property type="entry name" value="MCPsignal_dom"/>
</dbReference>
<dbReference type="SMART" id="SM00283">
    <property type="entry name" value="MA"/>
    <property type="match status" value="1"/>
</dbReference>
<dbReference type="PANTHER" id="PTHR32089:SF39">
    <property type="entry name" value="METHYL-ACCEPTING CHEMOTAXIS PROTEIN HLYB"/>
    <property type="match status" value="1"/>
</dbReference>
<dbReference type="EMBL" id="RJVO01000003">
    <property type="protein sequence ID" value="ROH90812.1"/>
    <property type="molecule type" value="Genomic_DNA"/>
</dbReference>
<keyword evidence="3" id="KW-0488">Methylation</keyword>
<evidence type="ECO:0000259" key="11">
    <source>
        <dbReference type="PROSITE" id="PS50111"/>
    </source>
</evidence>
<evidence type="ECO:0000256" key="3">
    <source>
        <dbReference type="ARBA" id="ARBA00022481"/>
    </source>
</evidence>
<dbReference type="GO" id="GO:0007165">
    <property type="term" value="P:signal transduction"/>
    <property type="evidence" value="ECO:0007669"/>
    <property type="project" value="UniProtKB-KW"/>
</dbReference>
<dbReference type="InParanoid" id="A0A3N0VDQ1"/>
<accession>A0A3N0VDQ1</accession>
<dbReference type="PROSITE" id="PS50111">
    <property type="entry name" value="CHEMOTAXIS_TRANSDUC_2"/>
    <property type="match status" value="1"/>
</dbReference>
<evidence type="ECO:0000256" key="9">
    <source>
        <dbReference type="PROSITE-ProRule" id="PRU00284"/>
    </source>
</evidence>